<proteinExistence type="predicted"/>
<evidence type="ECO:0000313" key="4">
    <source>
        <dbReference type="Proteomes" id="UP000521868"/>
    </source>
</evidence>
<dbReference type="AlphaFoldDB" id="A0A7X6DI51"/>
<gene>
    <name evidence="3" type="ORF">RAMLITH_17375</name>
</gene>
<evidence type="ECO:0000256" key="1">
    <source>
        <dbReference type="SAM" id="MobiDB-lite"/>
    </source>
</evidence>
<sequence>MSVRTSSIVLALAALALPSAFAQTVSVFVGGEQGWVDQPVQSSLTREQVTNEYLAFRANPVAPDGGQFVGGEMGYVFPAHTYARVNGQWVCTDKIAHNPPPPAVKSPAEQRAFQAQYPA</sequence>
<dbReference type="RefSeq" id="WP_168108707.1">
    <property type="nucleotide sequence ID" value="NZ_VTOX01000006.1"/>
</dbReference>
<feature type="region of interest" description="Disordered" evidence="1">
    <location>
        <begin position="99"/>
        <end position="119"/>
    </location>
</feature>
<dbReference type="EMBL" id="VTOX01000006">
    <property type="protein sequence ID" value="NKE67597.1"/>
    <property type="molecule type" value="Genomic_DNA"/>
</dbReference>
<comment type="caution">
    <text evidence="3">The sequence shown here is derived from an EMBL/GenBank/DDBJ whole genome shotgun (WGS) entry which is preliminary data.</text>
</comment>
<feature type="signal peptide" evidence="2">
    <location>
        <begin position="1"/>
        <end position="22"/>
    </location>
</feature>
<reference evidence="3 4" key="1">
    <citation type="journal article" date="2020" name="Nature">
        <title>Bacterial chemolithoautotrophy via manganese oxidation.</title>
        <authorList>
            <person name="Yu H."/>
            <person name="Leadbetter J.R."/>
        </authorList>
    </citation>
    <scope>NUCLEOTIDE SEQUENCE [LARGE SCALE GENOMIC DNA]</scope>
    <source>
        <strain evidence="3 4">RBP-1</strain>
    </source>
</reference>
<organism evidence="3 4">
    <name type="scientific">Ramlibacter lithotrophicus</name>
    <dbReference type="NCBI Taxonomy" id="2606681"/>
    <lineage>
        <taxon>Bacteria</taxon>
        <taxon>Pseudomonadati</taxon>
        <taxon>Pseudomonadota</taxon>
        <taxon>Betaproteobacteria</taxon>
        <taxon>Burkholderiales</taxon>
        <taxon>Comamonadaceae</taxon>
        <taxon>Ramlibacter</taxon>
    </lineage>
</organism>
<feature type="chain" id="PRO_5030547725" evidence="2">
    <location>
        <begin position="23"/>
        <end position="119"/>
    </location>
</feature>
<name>A0A7X6DI51_9BURK</name>
<accession>A0A7X6DI51</accession>
<protein>
    <submittedName>
        <fullName evidence="3">DUF4148 domain-containing protein</fullName>
    </submittedName>
</protein>
<keyword evidence="2" id="KW-0732">Signal</keyword>
<keyword evidence="4" id="KW-1185">Reference proteome</keyword>
<evidence type="ECO:0000256" key="2">
    <source>
        <dbReference type="SAM" id="SignalP"/>
    </source>
</evidence>
<dbReference type="Proteomes" id="UP000521868">
    <property type="component" value="Unassembled WGS sequence"/>
</dbReference>
<evidence type="ECO:0000313" key="3">
    <source>
        <dbReference type="EMBL" id="NKE67597.1"/>
    </source>
</evidence>